<dbReference type="InterPro" id="IPR002328">
    <property type="entry name" value="ADH_Zn_CS"/>
</dbReference>
<evidence type="ECO:0000256" key="2">
    <source>
        <dbReference type="ARBA" id="ARBA00022723"/>
    </source>
</evidence>
<dbReference type="Pfam" id="PF08240">
    <property type="entry name" value="ADH_N"/>
    <property type="match status" value="1"/>
</dbReference>
<keyword evidence="5" id="KW-0520">NAD</keyword>
<evidence type="ECO:0000256" key="3">
    <source>
        <dbReference type="ARBA" id="ARBA00022833"/>
    </source>
</evidence>
<sequence length="163" mass="17564">MASETAGKTITCRAAVAWEAKKPLSIETVEVAPPKEHEVRIKILYTGVCHTDAYTLDGHDPEGAFPIILGHEGGGVVESVGPGVTEVQPGDHVIPLYVPQCRECKFCKNPKTNLCQKIRITQGQGLMPDGTSRFTCKGKPVLHFMGVSAFSEYTVVADISVVK</sequence>
<evidence type="ECO:0000256" key="4">
    <source>
        <dbReference type="ARBA" id="ARBA00023002"/>
    </source>
</evidence>
<dbReference type="GO" id="GO:0046294">
    <property type="term" value="P:formaldehyde catabolic process"/>
    <property type="evidence" value="ECO:0007669"/>
    <property type="project" value="TreeGrafter"/>
</dbReference>
<keyword evidence="7" id="KW-1185">Reference proteome</keyword>
<dbReference type="PROSITE" id="PS00059">
    <property type="entry name" value="ADH_ZINC"/>
    <property type="match status" value="1"/>
</dbReference>
<evidence type="ECO:0000259" key="6">
    <source>
        <dbReference type="Pfam" id="PF08240"/>
    </source>
</evidence>
<dbReference type="FunFam" id="3.90.180.10:FF:000067">
    <property type="entry name" value="alcohol dehydrogenase 1-like isoform X1"/>
    <property type="match status" value="1"/>
</dbReference>
<dbReference type="GO" id="GO:0005829">
    <property type="term" value="C:cytosol"/>
    <property type="evidence" value="ECO:0007669"/>
    <property type="project" value="TreeGrafter"/>
</dbReference>
<accession>A0A914XRW4</accession>
<reference evidence="8" key="1">
    <citation type="submission" date="2022-11" db="UniProtKB">
        <authorList>
            <consortium name="WormBaseParasite"/>
        </authorList>
    </citation>
    <scope>IDENTIFICATION</scope>
</reference>
<dbReference type="WBParaSite" id="PSAMB.scaffold9276size5150.g32303.t1">
    <property type="protein sequence ID" value="PSAMB.scaffold9276size5150.g32303.t1"/>
    <property type="gene ID" value="PSAMB.scaffold9276size5150.g32303"/>
</dbReference>
<proteinExistence type="predicted"/>
<keyword evidence="4" id="KW-0560">Oxidoreductase</keyword>
<dbReference type="GO" id="GO:0008270">
    <property type="term" value="F:zinc ion binding"/>
    <property type="evidence" value="ECO:0007669"/>
    <property type="project" value="InterPro"/>
</dbReference>
<comment type="cofactor">
    <cofactor evidence="1">
        <name>Zn(2+)</name>
        <dbReference type="ChEBI" id="CHEBI:29105"/>
    </cofactor>
</comment>
<evidence type="ECO:0000256" key="5">
    <source>
        <dbReference type="ARBA" id="ARBA00023027"/>
    </source>
</evidence>
<dbReference type="PANTHER" id="PTHR43880:SF12">
    <property type="entry name" value="ALCOHOL DEHYDROGENASE CLASS-3"/>
    <property type="match status" value="1"/>
</dbReference>
<evidence type="ECO:0000313" key="7">
    <source>
        <dbReference type="Proteomes" id="UP000887566"/>
    </source>
</evidence>
<dbReference type="SUPFAM" id="SSF50129">
    <property type="entry name" value="GroES-like"/>
    <property type="match status" value="1"/>
</dbReference>
<keyword evidence="2" id="KW-0479">Metal-binding</keyword>
<evidence type="ECO:0000256" key="1">
    <source>
        <dbReference type="ARBA" id="ARBA00001947"/>
    </source>
</evidence>
<dbReference type="GO" id="GO:0051903">
    <property type="term" value="F:S-(hydroxymethyl)glutathione dehydrogenase [NAD(P)+] activity"/>
    <property type="evidence" value="ECO:0007669"/>
    <property type="project" value="TreeGrafter"/>
</dbReference>
<feature type="domain" description="Alcohol dehydrogenase-like N-terminal" evidence="6">
    <location>
        <begin position="36"/>
        <end position="161"/>
    </location>
</feature>
<dbReference type="PANTHER" id="PTHR43880">
    <property type="entry name" value="ALCOHOL DEHYDROGENASE"/>
    <property type="match status" value="1"/>
</dbReference>
<dbReference type="InterPro" id="IPR011032">
    <property type="entry name" value="GroES-like_sf"/>
</dbReference>
<dbReference type="InterPro" id="IPR013154">
    <property type="entry name" value="ADH-like_N"/>
</dbReference>
<evidence type="ECO:0000313" key="8">
    <source>
        <dbReference type="WBParaSite" id="PSAMB.scaffold9276size5150.g32303.t1"/>
    </source>
</evidence>
<keyword evidence="3" id="KW-0862">Zinc</keyword>
<dbReference type="AlphaFoldDB" id="A0A914XRW4"/>
<protein>
    <submittedName>
        <fullName evidence="8">Alcohol dehydrogenase-like N-terminal domain-containing protein</fullName>
    </submittedName>
</protein>
<dbReference type="Gene3D" id="3.90.180.10">
    <property type="entry name" value="Medium-chain alcohol dehydrogenases, catalytic domain"/>
    <property type="match status" value="1"/>
</dbReference>
<organism evidence="7 8">
    <name type="scientific">Plectus sambesii</name>
    <dbReference type="NCBI Taxonomy" id="2011161"/>
    <lineage>
        <taxon>Eukaryota</taxon>
        <taxon>Metazoa</taxon>
        <taxon>Ecdysozoa</taxon>
        <taxon>Nematoda</taxon>
        <taxon>Chromadorea</taxon>
        <taxon>Plectida</taxon>
        <taxon>Plectina</taxon>
        <taxon>Plectoidea</taxon>
        <taxon>Plectidae</taxon>
        <taxon>Plectus</taxon>
    </lineage>
</organism>
<name>A0A914XRW4_9BILA</name>
<dbReference type="Proteomes" id="UP000887566">
    <property type="component" value="Unplaced"/>
</dbReference>